<keyword evidence="2" id="KW-1185">Reference proteome</keyword>
<evidence type="ECO:0000256" key="1">
    <source>
        <dbReference type="SAM" id="MobiDB-lite"/>
    </source>
</evidence>
<sequence>MRAAQRRRRRRHMRSLGERRPPTASAVPTPIDPSEKAREGARRVQTPESRDAHSYRSAAPWQSGLIERGAAHGSTAVAAAAIVVAFRVANRRRGRSKREFFLRARPTRLVRGATAEDDGAEDKARCDACVGDNAPGCVNIGRSLTNGRNAEADGRIIRRPGTADQDQSVCQQLNNRPPSPVGILDHCPSIHTQTHTHTPPSPARWLQSTQPQSTHIQHERFVLRNTPPFSRDSHPVGSETIKNTSQMAWNYPSSTVGDPLAFQLTRPRQPPKLREQQSRWRRRADYQADAHGRNVTAATSPEIRHGCYAIRNRENRRRLATNTVSRCQGRFQAALISRRSP</sequence>
<dbReference type="Proteomes" id="UP000887566">
    <property type="component" value="Unplaced"/>
</dbReference>
<accession>A0A914XL08</accession>
<feature type="compositionally biased region" description="Basic residues" evidence="1">
    <location>
        <begin position="1"/>
        <end position="14"/>
    </location>
</feature>
<proteinExistence type="predicted"/>
<dbReference type="AlphaFoldDB" id="A0A914XL08"/>
<feature type="compositionally biased region" description="Basic and acidic residues" evidence="1">
    <location>
        <begin position="33"/>
        <end position="42"/>
    </location>
</feature>
<protein>
    <submittedName>
        <fullName evidence="3">Uncharacterized protein</fullName>
    </submittedName>
</protein>
<feature type="region of interest" description="Disordered" evidence="1">
    <location>
        <begin position="1"/>
        <end position="58"/>
    </location>
</feature>
<evidence type="ECO:0000313" key="3">
    <source>
        <dbReference type="WBParaSite" id="PSAMB.scaffold894size39123.g9503.t1"/>
    </source>
</evidence>
<dbReference type="WBParaSite" id="PSAMB.scaffold894size39123.g9503.t1">
    <property type="protein sequence ID" value="PSAMB.scaffold894size39123.g9503.t1"/>
    <property type="gene ID" value="PSAMB.scaffold894size39123.g9503"/>
</dbReference>
<name>A0A914XL08_9BILA</name>
<evidence type="ECO:0000313" key="2">
    <source>
        <dbReference type="Proteomes" id="UP000887566"/>
    </source>
</evidence>
<reference evidence="3" key="1">
    <citation type="submission" date="2022-11" db="UniProtKB">
        <authorList>
            <consortium name="WormBaseParasite"/>
        </authorList>
    </citation>
    <scope>IDENTIFICATION</scope>
</reference>
<organism evidence="2 3">
    <name type="scientific">Plectus sambesii</name>
    <dbReference type="NCBI Taxonomy" id="2011161"/>
    <lineage>
        <taxon>Eukaryota</taxon>
        <taxon>Metazoa</taxon>
        <taxon>Ecdysozoa</taxon>
        <taxon>Nematoda</taxon>
        <taxon>Chromadorea</taxon>
        <taxon>Plectida</taxon>
        <taxon>Plectina</taxon>
        <taxon>Plectoidea</taxon>
        <taxon>Plectidae</taxon>
        <taxon>Plectus</taxon>
    </lineage>
</organism>